<keyword evidence="2" id="KW-1185">Reference proteome</keyword>
<protein>
    <submittedName>
        <fullName evidence="1">Uncharacterized protein</fullName>
    </submittedName>
</protein>
<accession>A6P0W9</accession>
<name>A6P0W9_9FIRM</name>
<evidence type="ECO:0000313" key="2">
    <source>
        <dbReference type="Proteomes" id="UP000003639"/>
    </source>
</evidence>
<proteinExistence type="predicted"/>
<organism evidence="1 2">
    <name type="scientific">Pseudoflavonifractor capillosus ATCC 29799</name>
    <dbReference type="NCBI Taxonomy" id="411467"/>
    <lineage>
        <taxon>Bacteria</taxon>
        <taxon>Bacillati</taxon>
        <taxon>Bacillota</taxon>
        <taxon>Clostridia</taxon>
        <taxon>Eubacteriales</taxon>
        <taxon>Oscillospiraceae</taxon>
        <taxon>Pseudoflavonifractor</taxon>
    </lineage>
</organism>
<dbReference type="AlphaFoldDB" id="A6P0W9"/>
<dbReference type="EMBL" id="AAXG02000045">
    <property type="protein sequence ID" value="EDM97990.1"/>
    <property type="molecule type" value="Genomic_DNA"/>
</dbReference>
<evidence type="ECO:0000313" key="1">
    <source>
        <dbReference type="EMBL" id="EDM97990.1"/>
    </source>
</evidence>
<sequence length="51" mass="5953">MVEAQKYAFPPFFFCGPDDGISKKVMGNRMVLSMFRYRREEIKEKVEVCGS</sequence>
<comment type="caution">
    <text evidence="1">The sequence shown here is derived from an EMBL/GenBank/DDBJ whole genome shotgun (WGS) entry which is preliminary data.</text>
</comment>
<dbReference type="Proteomes" id="UP000003639">
    <property type="component" value="Unassembled WGS sequence"/>
</dbReference>
<dbReference type="STRING" id="411467.BACCAP_04135"/>
<reference evidence="1 2" key="1">
    <citation type="submission" date="2007-04" db="EMBL/GenBank/DDBJ databases">
        <authorList>
            <person name="Fulton L."/>
            <person name="Clifton S."/>
            <person name="Fulton B."/>
            <person name="Xu J."/>
            <person name="Minx P."/>
            <person name="Pepin K.H."/>
            <person name="Johnson M."/>
            <person name="Thiruvilangam P."/>
            <person name="Bhonagiri V."/>
            <person name="Nash W.E."/>
            <person name="Mardis E.R."/>
            <person name="Wilson R.K."/>
        </authorList>
    </citation>
    <scope>NUCLEOTIDE SEQUENCE [LARGE SCALE GENOMIC DNA]</scope>
    <source>
        <strain evidence="1 2">ATCC 29799</strain>
    </source>
</reference>
<gene>
    <name evidence="1" type="ORF">BACCAP_04135</name>
</gene>
<reference evidence="1 2" key="2">
    <citation type="submission" date="2007-06" db="EMBL/GenBank/DDBJ databases">
        <title>Draft genome sequence of Pseudoflavonifractor capillosus ATCC 29799.</title>
        <authorList>
            <person name="Sudarsanam P."/>
            <person name="Ley R."/>
            <person name="Guruge J."/>
            <person name="Turnbaugh P.J."/>
            <person name="Mahowald M."/>
            <person name="Liep D."/>
            <person name="Gordon J."/>
        </authorList>
    </citation>
    <scope>NUCLEOTIDE SEQUENCE [LARGE SCALE GENOMIC DNA]</scope>
    <source>
        <strain evidence="1 2">ATCC 29799</strain>
    </source>
</reference>
<dbReference type="RefSeq" id="WP_006574612.1">
    <property type="nucleotide sequence ID" value="NZ_AAXG02000045.1"/>
</dbReference>